<dbReference type="AlphaFoldDB" id="A0A1G7UD85"/>
<dbReference type="EMBL" id="FNCG01000003">
    <property type="protein sequence ID" value="SDG45556.1"/>
    <property type="molecule type" value="Genomic_DNA"/>
</dbReference>
<dbReference type="STRING" id="551996.SAMN05192573_103461"/>
<organism evidence="1 2">
    <name type="scientific">Mucilaginibacter gossypii</name>
    <dbReference type="NCBI Taxonomy" id="551996"/>
    <lineage>
        <taxon>Bacteria</taxon>
        <taxon>Pseudomonadati</taxon>
        <taxon>Bacteroidota</taxon>
        <taxon>Sphingobacteriia</taxon>
        <taxon>Sphingobacteriales</taxon>
        <taxon>Sphingobacteriaceae</taxon>
        <taxon>Mucilaginibacter</taxon>
    </lineage>
</organism>
<gene>
    <name evidence="1" type="ORF">SAMN05192573_103461</name>
</gene>
<keyword evidence="2" id="KW-1185">Reference proteome</keyword>
<proteinExistence type="predicted"/>
<evidence type="ECO:0000313" key="2">
    <source>
        <dbReference type="Proteomes" id="UP000199705"/>
    </source>
</evidence>
<reference evidence="2" key="1">
    <citation type="submission" date="2016-10" db="EMBL/GenBank/DDBJ databases">
        <authorList>
            <person name="Varghese N."/>
            <person name="Submissions S."/>
        </authorList>
    </citation>
    <scope>NUCLEOTIDE SEQUENCE [LARGE SCALE GENOMIC DNA]</scope>
    <source>
        <strain evidence="2">Gh-67</strain>
    </source>
</reference>
<name>A0A1G7UD85_9SPHI</name>
<accession>A0A1G7UD85</accession>
<dbReference type="Proteomes" id="UP000199705">
    <property type="component" value="Unassembled WGS sequence"/>
</dbReference>
<sequence length="31" mass="3607">MMNHTINEALTVLFTGNSGFYYLFIFKHTPV</sequence>
<protein>
    <submittedName>
        <fullName evidence="1">Uncharacterized protein</fullName>
    </submittedName>
</protein>
<evidence type="ECO:0000313" key="1">
    <source>
        <dbReference type="EMBL" id="SDG45556.1"/>
    </source>
</evidence>